<feature type="region of interest" description="Disordered" evidence="1">
    <location>
        <begin position="201"/>
        <end position="303"/>
    </location>
</feature>
<evidence type="ECO:0000256" key="1">
    <source>
        <dbReference type="SAM" id="MobiDB-lite"/>
    </source>
</evidence>
<dbReference type="OrthoDB" id="10593607at2759"/>
<dbReference type="AlphaFoldDB" id="A0A8K0KXY2"/>
<comment type="caution">
    <text evidence="2">The sequence shown here is derived from an EMBL/GenBank/DDBJ whole genome shotgun (WGS) entry which is preliminary data.</text>
</comment>
<feature type="compositionally biased region" description="Low complexity" evidence="1">
    <location>
        <begin position="213"/>
        <end position="229"/>
    </location>
</feature>
<evidence type="ECO:0000313" key="2">
    <source>
        <dbReference type="EMBL" id="KAG8625295.1"/>
    </source>
</evidence>
<protein>
    <submittedName>
        <fullName evidence="2">Uncharacterized protein</fullName>
    </submittedName>
</protein>
<dbReference type="EMBL" id="JAESVG020000008">
    <property type="protein sequence ID" value="KAG8625295.1"/>
    <property type="molecule type" value="Genomic_DNA"/>
</dbReference>
<sequence>MSAPTHIPDHKVTTFEHGGSLLWTIEETRAVRNQAGSWSRGRKMGEGRIQRNDHDGSRDILTFKVGDWIKILLVAGNGQERTDFALVLAIRQCGLGASALRLCVSWGKLIGRVKYDRTNEDDATNRAIKSGVMKSSIVLSNHIALVSAPSVVGQVDEERDDKGSTQTSGTDGEPVLLCDNFRMHKTPGEDEIVFKYGTIQQERPEESTMPMESLSSRSSASGSLHSSSELVDDAPTPLKKSVGKLMTPKIAAANLPYFSGRRSERTKATPSANSTMSIRTPIGRGNTTNRKETPSRNSSQFQQ</sequence>
<evidence type="ECO:0000313" key="3">
    <source>
        <dbReference type="Proteomes" id="UP000809789"/>
    </source>
</evidence>
<dbReference type="Proteomes" id="UP000809789">
    <property type="component" value="Unassembled WGS sequence"/>
</dbReference>
<name>A0A8K0KXY2_9PEZI</name>
<feature type="compositionally biased region" description="Polar residues" evidence="1">
    <location>
        <begin position="268"/>
        <end position="278"/>
    </location>
</feature>
<organism evidence="2 3">
    <name type="scientific">Elsinoe batatas</name>
    <dbReference type="NCBI Taxonomy" id="2601811"/>
    <lineage>
        <taxon>Eukaryota</taxon>
        <taxon>Fungi</taxon>
        <taxon>Dikarya</taxon>
        <taxon>Ascomycota</taxon>
        <taxon>Pezizomycotina</taxon>
        <taxon>Dothideomycetes</taxon>
        <taxon>Dothideomycetidae</taxon>
        <taxon>Myriangiales</taxon>
        <taxon>Elsinoaceae</taxon>
        <taxon>Elsinoe</taxon>
    </lineage>
</organism>
<keyword evidence="3" id="KW-1185">Reference proteome</keyword>
<proteinExistence type="predicted"/>
<feature type="region of interest" description="Disordered" evidence="1">
    <location>
        <begin position="154"/>
        <end position="175"/>
    </location>
</feature>
<gene>
    <name evidence="2" type="ORF">KVT40_007046</name>
</gene>
<reference evidence="2" key="1">
    <citation type="submission" date="2021-07" db="EMBL/GenBank/DDBJ databases">
        <title>Elsinoe batatas strain:CRI-CJ2 Genome sequencing and assembly.</title>
        <authorList>
            <person name="Huang L."/>
        </authorList>
    </citation>
    <scope>NUCLEOTIDE SEQUENCE</scope>
    <source>
        <strain evidence="2">CRI-CJ2</strain>
    </source>
</reference>
<accession>A0A8K0KXY2</accession>